<organism evidence="1 2">
    <name type="scientific">Paenibacillus beijingensis</name>
    <dbReference type="NCBI Taxonomy" id="1126833"/>
    <lineage>
        <taxon>Bacteria</taxon>
        <taxon>Bacillati</taxon>
        <taxon>Bacillota</taxon>
        <taxon>Bacilli</taxon>
        <taxon>Bacillales</taxon>
        <taxon>Paenibacillaceae</taxon>
        <taxon>Paenibacillus</taxon>
    </lineage>
</organism>
<dbReference type="KEGG" id="pbj:VN24_14805"/>
<evidence type="ECO:0000313" key="2">
    <source>
        <dbReference type="Proteomes" id="UP000032633"/>
    </source>
</evidence>
<dbReference type="STRING" id="1126833.VN24_14805"/>
<accession>A0A0D5NKY1</accession>
<reference evidence="1 2" key="1">
    <citation type="journal article" date="2015" name="J. Biotechnol.">
        <title>Complete genome sequence of Paenibacillus beijingensis 7188(T) (=DSM 24997(T)), a novel rhizobacterium from jujube garden soil.</title>
        <authorList>
            <person name="Kwak Y."/>
            <person name="Shin J.H."/>
        </authorList>
    </citation>
    <scope>NUCLEOTIDE SEQUENCE [LARGE SCALE GENOMIC DNA]</scope>
    <source>
        <strain evidence="1 2">DSM 24997</strain>
    </source>
</reference>
<dbReference type="PATRIC" id="fig|1126833.4.peg.3241"/>
<dbReference type="HOGENOM" id="CLU_141615_0_0_9"/>
<evidence type="ECO:0000313" key="1">
    <source>
        <dbReference type="EMBL" id="AJY75593.1"/>
    </source>
</evidence>
<sequence length="169" mass="18906">MEKRGGRVVSRKLLAALGKVDRSCTQSHITYTFHIEEPADQLRIEFSYSPKLLEDKQAAREIITVSMERYGYERADSGGGGWEKYAPLQNLLTLSLDDPQRHRGAAHRPAPQQRHVIGEGFASPGFVPGANPAGLWRLTLSLHAVVTETCDYRIEVWEEEESDEDVGSV</sequence>
<dbReference type="AlphaFoldDB" id="A0A0D5NKY1"/>
<protein>
    <submittedName>
        <fullName evidence="1">Uncharacterized protein</fullName>
    </submittedName>
</protein>
<dbReference type="EMBL" id="CP011058">
    <property type="protein sequence ID" value="AJY75593.1"/>
    <property type="molecule type" value="Genomic_DNA"/>
</dbReference>
<gene>
    <name evidence="1" type="ORF">VN24_14805</name>
</gene>
<proteinExistence type="predicted"/>
<dbReference type="OrthoDB" id="1690737at2"/>
<keyword evidence="2" id="KW-1185">Reference proteome</keyword>
<name>A0A0D5NKY1_9BACL</name>
<reference evidence="2" key="2">
    <citation type="submission" date="2015-03" db="EMBL/GenBank/DDBJ databases">
        <title>Genome sequence of Paenibacillus beijingensis strain DSM 24997T.</title>
        <authorList>
            <person name="Kwak Y."/>
            <person name="Shin J.-H."/>
        </authorList>
    </citation>
    <scope>NUCLEOTIDE SEQUENCE [LARGE SCALE GENOMIC DNA]</scope>
    <source>
        <strain evidence="2">DSM 24997</strain>
    </source>
</reference>
<dbReference type="Proteomes" id="UP000032633">
    <property type="component" value="Chromosome"/>
</dbReference>